<dbReference type="InterPro" id="IPR007219">
    <property type="entry name" value="XnlR_reg_dom"/>
</dbReference>
<reference evidence="9 10" key="1">
    <citation type="submission" date="2016-12" db="EMBL/GenBank/DDBJ databases">
        <title>The genomes of Aspergillus section Nigri reveals drivers in fungal speciation.</title>
        <authorList>
            <consortium name="DOE Joint Genome Institute"/>
            <person name="Vesth T.C."/>
            <person name="Nybo J."/>
            <person name="Theobald S."/>
            <person name="Brandl J."/>
            <person name="Frisvad J.C."/>
            <person name="Nielsen K.F."/>
            <person name="Lyhne E.K."/>
            <person name="Kogle M.E."/>
            <person name="Kuo A."/>
            <person name="Riley R."/>
            <person name="Clum A."/>
            <person name="Nolan M."/>
            <person name="Lipzen A."/>
            <person name="Salamov A."/>
            <person name="Henrissat B."/>
            <person name="Wiebenga A."/>
            <person name="De Vries R.P."/>
            <person name="Grigoriev I.V."/>
            <person name="Mortensen U.H."/>
            <person name="Andersen M.R."/>
            <person name="Baker S.E."/>
        </authorList>
    </citation>
    <scope>NUCLEOTIDE SEQUENCE [LARGE SCALE GENOMIC DNA]</scope>
    <source>
        <strain evidence="9 10">CBS 115572</strain>
    </source>
</reference>
<organism evidence="9 10">
    <name type="scientific">Aspergillus sclerotioniger CBS 115572</name>
    <dbReference type="NCBI Taxonomy" id="1450535"/>
    <lineage>
        <taxon>Eukaryota</taxon>
        <taxon>Fungi</taxon>
        <taxon>Dikarya</taxon>
        <taxon>Ascomycota</taxon>
        <taxon>Pezizomycotina</taxon>
        <taxon>Eurotiomycetes</taxon>
        <taxon>Eurotiomycetidae</taxon>
        <taxon>Eurotiales</taxon>
        <taxon>Aspergillaceae</taxon>
        <taxon>Aspergillus</taxon>
        <taxon>Aspergillus subgen. Circumdati</taxon>
    </lineage>
</organism>
<feature type="compositionally biased region" description="Polar residues" evidence="7">
    <location>
        <begin position="69"/>
        <end position="83"/>
    </location>
</feature>
<evidence type="ECO:0000256" key="6">
    <source>
        <dbReference type="ARBA" id="ARBA00023242"/>
    </source>
</evidence>
<sequence length="663" mass="73646">MPPRRRSAAACLFCREKKPTCGNCSAKGLACQKGILQPKQRPTNYRIAQLEHENQALREQCASLRKDSPQSPNISQVTPSTPLDATHPEGRDSDPTNKPPLYHGPTSTAYDDSIALLPPEGPVADAHLGEECARQSLFAAAARQRELELMFAGQLERLNLAAGRLDFDGVNPTLGMHLLSIYWSRQLYTAQIIYRPAFMRDMACGGPYFSRLLLNAILFVVSKHYPRPELCSDPGDITTAGWRFRQRFTELLRLKFDQSEITTLQALLIMSNALFSRCDERSRSWLYAGNSLNMLIDLGLHVLPSDLTRMTAEELEIRKRVLWGAYLIDKIQCLFQGRHPLLRQVDFNTPLCFWDEYDELEEFQCITYAPAGSRPGLPSRNVTLLTKLCKLALIIERIVGELYSVSMRDRAGSPNPLVTEKINADLAQWRRGLPLTVDYLSAPSPLQTPLPQSCCLLALYNVLIILSNPPLVSDRNGGLSRSRPAHEGVAACTGAANQIAQILRDYCQYYSIASAPYMLSYATYISATIHAHIAAQKGPDSSAFQSLTFCRRILIEHNRLYAAAGKAQTNLDKLLERLQVVIADEDLPNVATNSNPLVPEGVFRRDGDTRTAMEVVDSMEPTLGLAELPGLDLSDLDLEAIAEGLFVDGDLHGWMQSLSGVCQ</sequence>
<dbReference type="OrthoDB" id="2154091at2759"/>
<keyword evidence="10" id="KW-1185">Reference proteome</keyword>
<comment type="caution">
    <text evidence="9">The sequence shown here is derived from an EMBL/GenBank/DDBJ whole genome shotgun (WGS) entry which is preliminary data.</text>
</comment>
<dbReference type="AlphaFoldDB" id="A0A317W8M2"/>
<evidence type="ECO:0000256" key="4">
    <source>
        <dbReference type="ARBA" id="ARBA00023125"/>
    </source>
</evidence>
<gene>
    <name evidence="9" type="ORF">BO94DRAFT_558024</name>
</gene>
<dbReference type="Pfam" id="PF04082">
    <property type="entry name" value="Fungal_trans"/>
    <property type="match status" value="1"/>
</dbReference>
<keyword evidence="2" id="KW-0862">Zinc</keyword>
<dbReference type="GO" id="GO:0003677">
    <property type="term" value="F:DNA binding"/>
    <property type="evidence" value="ECO:0007669"/>
    <property type="project" value="UniProtKB-KW"/>
</dbReference>
<keyword evidence="4" id="KW-0238">DNA-binding</keyword>
<keyword evidence="5" id="KW-0804">Transcription</keyword>
<evidence type="ECO:0000256" key="1">
    <source>
        <dbReference type="ARBA" id="ARBA00022723"/>
    </source>
</evidence>
<name>A0A317W8M2_9EURO</name>
<evidence type="ECO:0000259" key="8">
    <source>
        <dbReference type="SMART" id="SM00906"/>
    </source>
</evidence>
<evidence type="ECO:0000313" key="10">
    <source>
        <dbReference type="Proteomes" id="UP000246702"/>
    </source>
</evidence>
<feature type="domain" description="Xylanolytic transcriptional activator regulatory" evidence="8">
    <location>
        <begin position="284"/>
        <end position="358"/>
    </location>
</feature>
<dbReference type="InterPro" id="IPR051615">
    <property type="entry name" value="Transcr_Regulatory_Elem"/>
</dbReference>
<dbReference type="GO" id="GO:0006351">
    <property type="term" value="P:DNA-templated transcription"/>
    <property type="evidence" value="ECO:0007669"/>
    <property type="project" value="InterPro"/>
</dbReference>
<protein>
    <recommendedName>
        <fullName evidence="8">Xylanolytic transcriptional activator regulatory domain-containing protein</fullName>
    </recommendedName>
</protein>
<dbReference type="CDD" id="cd00067">
    <property type="entry name" value="GAL4"/>
    <property type="match status" value="1"/>
</dbReference>
<feature type="compositionally biased region" description="Basic and acidic residues" evidence="7">
    <location>
        <begin position="86"/>
        <end position="95"/>
    </location>
</feature>
<keyword evidence="6" id="KW-0539">Nucleus</keyword>
<dbReference type="RefSeq" id="XP_025465650.1">
    <property type="nucleotide sequence ID" value="XM_025613972.1"/>
</dbReference>
<dbReference type="GO" id="GO:0000981">
    <property type="term" value="F:DNA-binding transcription factor activity, RNA polymerase II-specific"/>
    <property type="evidence" value="ECO:0007669"/>
    <property type="project" value="InterPro"/>
</dbReference>
<dbReference type="SMART" id="SM00906">
    <property type="entry name" value="Fungal_trans"/>
    <property type="match status" value="1"/>
</dbReference>
<keyword evidence="3" id="KW-0805">Transcription regulation</keyword>
<evidence type="ECO:0000256" key="5">
    <source>
        <dbReference type="ARBA" id="ARBA00023163"/>
    </source>
</evidence>
<dbReference type="EMBL" id="MSFK01000020">
    <property type="protein sequence ID" value="PWY81582.1"/>
    <property type="molecule type" value="Genomic_DNA"/>
</dbReference>
<dbReference type="InterPro" id="IPR001138">
    <property type="entry name" value="Zn2Cys6_DnaBD"/>
</dbReference>
<dbReference type="PANTHER" id="PTHR31313:SF86">
    <property type="entry name" value="ZN(2)-C6 FUNGAL-TYPE DOMAIN-CONTAINING PROTEIN"/>
    <property type="match status" value="1"/>
</dbReference>
<feature type="region of interest" description="Disordered" evidence="7">
    <location>
        <begin position="65"/>
        <end position="105"/>
    </location>
</feature>
<dbReference type="PANTHER" id="PTHR31313">
    <property type="entry name" value="TY1 ENHANCER ACTIVATOR"/>
    <property type="match status" value="1"/>
</dbReference>
<evidence type="ECO:0000256" key="3">
    <source>
        <dbReference type="ARBA" id="ARBA00023015"/>
    </source>
</evidence>
<evidence type="ECO:0000256" key="7">
    <source>
        <dbReference type="SAM" id="MobiDB-lite"/>
    </source>
</evidence>
<keyword evidence="1" id="KW-0479">Metal-binding</keyword>
<dbReference type="CDD" id="cd12148">
    <property type="entry name" value="fungal_TF_MHR"/>
    <property type="match status" value="1"/>
</dbReference>
<evidence type="ECO:0000313" key="9">
    <source>
        <dbReference type="EMBL" id="PWY81582.1"/>
    </source>
</evidence>
<accession>A0A317W8M2</accession>
<dbReference type="GO" id="GO:0008270">
    <property type="term" value="F:zinc ion binding"/>
    <property type="evidence" value="ECO:0007669"/>
    <property type="project" value="InterPro"/>
</dbReference>
<dbReference type="Proteomes" id="UP000246702">
    <property type="component" value="Unassembled WGS sequence"/>
</dbReference>
<proteinExistence type="predicted"/>
<dbReference type="GeneID" id="37116115"/>
<evidence type="ECO:0000256" key="2">
    <source>
        <dbReference type="ARBA" id="ARBA00022833"/>
    </source>
</evidence>